<name>A0A0D9UVU5_9ORYZ</name>
<evidence type="ECO:0000313" key="2">
    <source>
        <dbReference type="Proteomes" id="UP000032180"/>
    </source>
</evidence>
<sequence>MLYPSSPATPGINSTARLHTLALPPLHPQFDNTSPPDRAAATGRTDLFALRRWRAYNIT</sequence>
<dbReference type="Gramene" id="LPERR01G00400.1">
    <property type="protein sequence ID" value="LPERR01G00400.1"/>
    <property type="gene ID" value="LPERR01G00400"/>
</dbReference>
<reference evidence="1 2" key="1">
    <citation type="submission" date="2012-08" db="EMBL/GenBank/DDBJ databases">
        <title>Oryza genome evolution.</title>
        <authorList>
            <person name="Wing R.A."/>
        </authorList>
    </citation>
    <scope>NUCLEOTIDE SEQUENCE</scope>
</reference>
<organism evidence="1 2">
    <name type="scientific">Leersia perrieri</name>
    <dbReference type="NCBI Taxonomy" id="77586"/>
    <lineage>
        <taxon>Eukaryota</taxon>
        <taxon>Viridiplantae</taxon>
        <taxon>Streptophyta</taxon>
        <taxon>Embryophyta</taxon>
        <taxon>Tracheophyta</taxon>
        <taxon>Spermatophyta</taxon>
        <taxon>Magnoliopsida</taxon>
        <taxon>Liliopsida</taxon>
        <taxon>Poales</taxon>
        <taxon>Poaceae</taxon>
        <taxon>BOP clade</taxon>
        <taxon>Oryzoideae</taxon>
        <taxon>Oryzeae</taxon>
        <taxon>Oryzinae</taxon>
        <taxon>Leersia</taxon>
    </lineage>
</organism>
<keyword evidence="2" id="KW-1185">Reference proteome</keyword>
<reference evidence="2" key="2">
    <citation type="submission" date="2013-12" db="EMBL/GenBank/DDBJ databases">
        <authorList>
            <person name="Yu Y."/>
            <person name="Lee S."/>
            <person name="de Baynast K."/>
            <person name="Wissotski M."/>
            <person name="Liu L."/>
            <person name="Talag J."/>
            <person name="Goicoechea J."/>
            <person name="Angelova A."/>
            <person name="Jetty R."/>
            <person name="Kudrna D."/>
            <person name="Golser W."/>
            <person name="Rivera L."/>
            <person name="Zhang J."/>
            <person name="Wing R."/>
        </authorList>
    </citation>
    <scope>NUCLEOTIDE SEQUENCE</scope>
</reference>
<protein>
    <submittedName>
        <fullName evidence="1">Uncharacterized protein</fullName>
    </submittedName>
</protein>
<dbReference type="HOGENOM" id="CLU_193266_0_0_1"/>
<dbReference type="AlphaFoldDB" id="A0A0D9UVU5"/>
<proteinExistence type="predicted"/>
<dbReference type="Proteomes" id="UP000032180">
    <property type="component" value="Chromosome 1"/>
</dbReference>
<evidence type="ECO:0000313" key="1">
    <source>
        <dbReference type="EnsemblPlants" id="LPERR01G00400.1"/>
    </source>
</evidence>
<dbReference type="EnsemblPlants" id="LPERR01G00400.1">
    <property type="protein sequence ID" value="LPERR01G00400.1"/>
    <property type="gene ID" value="LPERR01G00400"/>
</dbReference>
<accession>A0A0D9UVU5</accession>
<reference evidence="1" key="3">
    <citation type="submission" date="2015-04" db="UniProtKB">
        <authorList>
            <consortium name="EnsemblPlants"/>
        </authorList>
    </citation>
    <scope>IDENTIFICATION</scope>
</reference>